<sequence>MNISEETLVGTITELIDTLWNVNDAGYVSNVLKIRINRYIMECKLSISIHFLFPFAELIDTLWNVNQRIFKNQKTAAERINRYIMECKY</sequence>
<dbReference type="AlphaFoldDB" id="C0F0D9"/>
<dbReference type="Proteomes" id="UP000003174">
    <property type="component" value="Unassembled WGS sequence"/>
</dbReference>
<reference evidence="1 2" key="2">
    <citation type="submission" date="2009-02" db="EMBL/GenBank/DDBJ databases">
        <title>Draft genome sequence of Eubacterium hallii (DSM 3353).</title>
        <authorList>
            <person name="Sudarsanam P."/>
            <person name="Ley R."/>
            <person name="Guruge J."/>
            <person name="Turnbaugh P.J."/>
            <person name="Mahowald M."/>
            <person name="Liep D."/>
            <person name="Gordon J."/>
        </authorList>
    </citation>
    <scope>NUCLEOTIDE SEQUENCE [LARGE SCALE GENOMIC DNA]</scope>
    <source>
        <strain evidence="1 2">DSM 3353</strain>
    </source>
</reference>
<name>C0F0D9_9FIRM</name>
<organism evidence="1 2">
    <name type="scientific">Anaerobutyricum hallii DSM 3353</name>
    <dbReference type="NCBI Taxonomy" id="411469"/>
    <lineage>
        <taxon>Bacteria</taxon>
        <taxon>Bacillati</taxon>
        <taxon>Bacillota</taxon>
        <taxon>Clostridia</taxon>
        <taxon>Lachnospirales</taxon>
        <taxon>Lachnospiraceae</taxon>
        <taxon>Anaerobutyricum</taxon>
    </lineage>
</organism>
<gene>
    <name evidence="1" type="ORF">EUBHAL_03159</name>
</gene>
<protein>
    <submittedName>
        <fullName evidence="1">Uncharacterized protein</fullName>
    </submittedName>
</protein>
<dbReference type="EMBL" id="ACEP01000165">
    <property type="protein sequence ID" value="EEG35014.1"/>
    <property type="molecule type" value="Genomic_DNA"/>
</dbReference>
<comment type="caution">
    <text evidence="1">The sequence shown here is derived from an EMBL/GenBank/DDBJ whole genome shotgun (WGS) entry which is preliminary data.</text>
</comment>
<reference evidence="1 2" key="1">
    <citation type="submission" date="2009-01" db="EMBL/GenBank/DDBJ databases">
        <authorList>
            <person name="Fulton L."/>
            <person name="Clifton S."/>
            <person name="Fulton B."/>
            <person name="Xu J."/>
            <person name="Minx P."/>
            <person name="Pepin K.H."/>
            <person name="Johnson M."/>
            <person name="Bhonagiri V."/>
            <person name="Nash W.E."/>
            <person name="Mardis E.R."/>
            <person name="Wilson R.K."/>
        </authorList>
    </citation>
    <scope>NUCLEOTIDE SEQUENCE [LARGE SCALE GENOMIC DNA]</scope>
    <source>
        <strain evidence="1 2">DSM 3353</strain>
    </source>
</reference>
<proteinExistence type="predicted"/>
<evidence type="ECO:0000313" key="2">
    <source>
        <dbReference type="Proteomes" id="UP000003174"/>
    </source>
</evidence>
<evidence type="ECO:0000313" key="1">
    <source>
        <dbReference type="EMBL" id="EEG35014.1"/>
    </source>
</evidence>
<accession>C0F0D9</accession>